<name>H6RXH4_9BACT</name>
<gene>
    <name evidence="1" type="ORF">S3_BH_A12_0026</name>
</gene>
<protein>
    <submittedName>
        <fullName evidence="1">Uncharacterized protein</fullName>
    </submittedName>
</protein>
<accession>H6RXH4</accession>
<evidence type="ECO:0000313" key="1">
    <source>
        <dbReference type="EMBL" id="CCG14157.1"/>
    </source>
</evidence>
<dbReference type="EMBL" id="FO181360">
    <property type="protein sequence ID" value="CCG14157.1"/>
    <property type="molecule type" value="Genomic_DNA"/>
</dbReference>
<organism evidence="1">
    <name type="scientific">uncultured Flavobacteriia bacterium</name>
    <dbReference type="NCBI Taxonomy" id="212695"/>
    <lineage>
        <taxon>Bacteria</taxon>
        <taxon>Pseudomonadati</taxon>
        <taxon>Bacteroidota</taxon>
        <taxon>Flavobacteriia</taxon>
        <taxon>environmental samples</taxon>
    </lineage>
</organism>
<reference evidence="1" key="1">
    <citation type="journal article" date="2012" name="Environ. Microbiol.">
        <title>Genomic content of uncultured Bacteroidetes from contrasting oceanic provinces in the North Atlantic Ocean.</title>
        <authorList>
            <person name="Gomez-Pereira P.R."/>
            <person name="Schuler M."/>
            <person name="Fuchs B.M."/>
            <person name="Bennke C."/>
            <person name="Teeling H."/>
            <person name="Waldmann J."/>
            <person name="Richter M."/>
            <person name="Barbe V."/>
            <person name="Bataille E."/>
            <person name="Glockner F.O."/>
            <person name="Amann R."/>
        </authorList>
    </citation>
    <scope>NUCLEOTIDE SEQUENCE</scope>
</reference>
<sequence length="193" mass="22456">MKNILLLFFVFSLTTYSQDKIQQVEVVETDTQIQNFSTEIGQNELRFDFLPLLYFYDYFSATYERMNDTSTAYGVSMLINFGDVINDNFAVTPYFRIYFLESEDYGGYGFFAEVFSKFAFGEFEGYLDNTNILLDENYFDIALGVALGRKWINRKGYSFEILAGIGKNLLYDNDQLDRSETMGRFSVSIGKRF</sequence>
<proteinExistence type="predicted"/>
<dbReference type="AlphaFoldDB" id="H6RXH4"/>
<reference evidence="1" key="2">
    <citation type="submission" date="2012-02" db="EMBL/GenBank/DDBJ databases">
        <authorList>
            <person name="Genoscope - CEA"/>
        </authorList>
    </citation>
    <scope>NUCLEOTIDE SEQUENCE</scope>
</reference>